<feature type="transmembrane region" description="Helical" evidence="5">
    <location>
        <begin position="95"/>
        <end position="113"/>
    </location>
</feature>
<proteinExistence type="predicted"/>
<sequence>MKTRDLLELIVLAAIWGGSFLFMRLGAAEFGAVALAGLRVIGASLCLLPLLWWQGHGGALREHWRPIALVGLTNSALPFVGFAVAATLIPGGMSGILNATAPLWGALIGYVWLKDRLDRWRVLGLALGFAGVLWLAGRKVNLPGGMDMGTLWAILACLGATLLYGFSANFTKRYLVGVPPMALAAGSQLSASLALGLPMLWAWPATPPSPSAWWSVLALAVVCTGLAYLLFFRLISHVGATKAISVTFLIPAFAMLWGALWMNEPVTGTMLSACALILLGTSLVTGLWQPGRREAA</sequence>
<evidence type="ECO:0000259" key="6">
    <source>
        <dbReference type="Pfam" id="PF00892"/>
    </source>
</evidence>
<feature type="transmembrane region" description="Helical" evidence="5">
    <location>
        <begin position="213"/>
        <end position="231"/>
    </location>
</feature>
<feature type="transmembrane region" description="Helical" evidence="5">
    <location>
        <begin position="33"/>
        <end position="55"/>
    </location>
</feature>
<feature type="transmembrane region" description="Helical" evidence="5">
    <location>
        <begin position="149"/>
        <end position="170"/>
    </location>
</feature>
<evidence type="ECO:0000313" key="7">
    <source>
        <dbReference type="EMBL" id="MBQ0935814.1"/>
    </source>
</evidence>
<dbReference type="RefSeq" id="WP_210809117.1">
    <property type="nucleotide sequence ID" value="NZ_JAGQDG010000004.1"/>
</dbReference>
<name>A0ABS5DXD6_9BURK</name>
<reference evidence="7 8" key="1">
    <citation type="submission" date="2021-04" db="EMBL/GenBank/DDBJ databases">
        <title>The genome sequence of type strain Ideonella paludis KCTC 32238.</title>
        <authorList>
            <person name="Liu Y."/>
        </authorList>
    </citation>
    <scope>NUCLEOTIDE SEQUENCE [LARGE SCALE GENOMIC DNA]</scope>
    <source>
        <strain evidence="7 8">KCTC 32238</strain>
    </source>
</reference>
<dbReference type="PANTHER" id="PTHR32322">
    <property type="entry name" value="INNER MEMBRANE TRANSPORTER"/>
    <property type="match status" value="1"/>
</dbReference>
<accession>A0ABS5DXD6</accession>
<evidence type="ECO:0000256" key="1">
    <source>
        <dbReference type="ARBA" id="ARBA00004141"/>
    </source>
</evidence>
<gene>
    <name evidence="7" type="ORF">KAK11_10780</name>
</gene>
<feature type="transmembrane region" description="Helical" evidence="5">
    <location>
        <begin position="120"/>
        <end position="137"/>
    </location>
</feature>
<evidence type="ECO:0000256" key="2">
    <source>
        <dbReference type="ARBA" id="ARBA00022692"/>
    </source>
</evidence>
<protein>
    <submittedName>
        <fullName evidence="7">DMT family transporter</fullName>
    </submittedName>
</protein>
<organism evidence="7 8">
    <name type="scientific">Ideonella paludis</name>
    <dbReference type="NCBI Taxonomy" id="1233411"/>
    <lineage>
        <taxon>Bacteria</taxon>
        <taxon>Pseudomonadati</taxon>
        <taxon>Pseudomonadota</taxon>
        <taxon>Betaproteobacteria</taxon>
        <taxon>Burkholderiales</taxon>
        <taxon>Sphaerotilaceae</taxon>
        <taxon>Ideonella</taxon>
    </lineage>
</organism>
<dbReference type="Proteomes" id="UP000672097">
    <property type="component" value="Unassembled WGS sequence"/>
</dbReference>
<evidence type="ECO:0000256" key="5">
    <source>
        <dbReference type="SAM" id="Phobius"/>
    </source>
</evidence>
<comment type="subcellular location">
    <subcellularLocation>
        <location evidence="1">Membrane</location>
        <topology evidence="1">Multi-pass membrane protein</topology>
    </subcellularLocation>
</comment>
<feature type="transmembrane region" description="Helical" evidence="5">
    <location>
        <begin position="243"/>
        <end position="262"/>
    </location>
</feature>
<dbReference type="InterPro" id="IPR050638">
    <property type="entry name" value="AA-Vitamin_Transporters"/>
</dbReference>
<comment type="caution">
    <text evidence="7">The sequence shown here is derived from an EMBL/GenBank/DDBJ whole genome shotgun (WGS) entry which is preliminary data.</text>
</comment>
<feature type="domain" description="EamA" evidence="6">
    <location>
        <begin position="152"/>
        <end position="285"/>
    </location>
</feature>
<feature type="transmembrane region" description="Helical" evidence="5">
    <location>
        <begin position="268"/>
        <end position="288"/>
    </location>
</feature>
<dbReference type="SUPFAM" id="SSF103481">
    <property type="entry name" value="Multidrug resistance efflux transporter EmrE"/>
    <property type="match status" value="2"/>
</dbReference>
<feature type="transmembrane region" description="Helical" evidence="5">
    <location>
        <begin position="7"/>
        <end position="27"/>
    </location>
</feature>
<keyword evidence="2 5" id="KW-0812">Transmembrane</keyword>
<dbReference type="PANTHER" id="PTHR32322:SF9">
    <property type="entry name" value="AMINO-ACID METABOLITE EFFLUX PUMP-RELATED"/>
    <property type="match status" value="1"/>
</dbReference>
<evidence type="ECO:0000256" key="3">
    <source>
        <dbReference type="ARBA" id="ARBA00022989"/>
    </source>
</evidence>
<feature type="transmembrane region" description="Helical" evidence="5">
    <location>
        <begin position="182"/>
        <end position="201"/>
    </location>
</feature>
<feature type="transmembrane region" description="Helical" evidence="5">
    <location>
        <begin position="67"/>
        <end position="89"/>
    </location>
</feature>
<dbReference type="InterPro" id="IPR000620">
    <property type="entry name" value="EamA_dom"/>
</dbReference>
<keyword evidence="4 5" id="KW-0472">Membrane</keyword>
<dbReference type="Pfam" id="PF00892">
    <property type="entry name" value="EamA"/>
    <property type="match status" value="2"/>
</dbReference>
<dbReference type="InterPro" id="IPR037185">
    <property type="entry name" value="EmrE-like"/>
</dbReference>
<evidence type="ECO:0000313" key="8">
    <source>
        <dbReference type="Proteomes" id="UP000672097"/>
    </source>
</evidence>
<evidence type="ECO:0000256" key="4">
    <source>
        <dbReference type="ARBA" id="ARBA00023136"/>
    </source>
</evidence>
<keyword evidence="3 5" id="KW-1133">Transmembrane helix</keyword>
<dbReference type="EMBL" id="JAGQDG010000004">
    <property type="protein sequence ID" value="MBQ0935814.1"/>
    <property type="molecule type" value="Genomic_DNA"/>
</dbReference>
<feature type="domain" description="EamA" evidence="6">
    <location>
        <begin position="9"/>
        <end position="135"/>
    </location>
</feature>
<keyword evidence="8" id="KW-1185">Reference proteome</keyword>